<feature type="transmembrane region" description="Helical" evidence="8">
    <location>
        <begin position="126"/>
        <end position="147"/>
    </location>
</feature>
<gene>
    <name evidence="9" type="ORF">WJX81_001131</name>
</gene>
<evidence type="ECO:0000256" key="7">
    <source>
        <dbReference type="ARBA" id="ARBA00025800"/>
    </source>
</evidence>
<protein>
    <recommendedName>
        <fullName evidence="8">Vesicle transport protein</fullName>
    </recommendedName>
</protein>
<evidence type="ECO:0000256" key="1">
    <source>
        <dbReference type="ARBA" id="ARBA00004141"/>
    </source>
</evidence>
<dbReference type="AlphaFoldDB" id="A0AAW1RQF3"/>
<feature type="transmembrane region" description="Helical" evidence="8">
    <location>
        <begin position="159"/>
        <end position="177"/>
    </location>
</feature>
<dbReference type="PANTHER" id="PTHR23137">
    <property type="entry name" value="VESICLE TRANSPORT PROTEIN-RELATED"/>
    <property type="match status" value="1"/>
</dbReference>
<dbReference type="InterPro" id="IPR007305">
    <property type="entry name" value="Vesicle_transpt_Got1/SFT2"/>
</dbReference>
<comment type="subcellular location">
    <subcellularLocation>
        <location evidence="1 8">Membrane</location>
        <topology evidence="1 8">Multi-pass membrane protein</topology>
    </subcellularLocation>
</comment>
<dbReference type="GO" id="GO:0016192">
    <property type="term" value="P:vesicle-mediated transport"/>
    <property type="evidence" value="ECO:0007669"/>
    <property type="project" value="InterPro"/>
</dbReference>
<dbReference type="PANTHER" id="PTHR23137:SF36">
    <property type="entry name" value="VESICLE TRANSPORT PROTEIN SFT2C"/>
    <property type="match status" value="1"/>
</dbReference>
<feature type="transmembrane region" description="Helical" evidence="8">
    <location>
        <begin position="94"/>
        <end position="120"/>
    </location>
</feature>
<evidence type="ECO:0000313" key="9">
    <source>
        <dbReference type="EMBL" id="KAK9835954.1"/>
    </source>
</evidence>
<comment type="similarity">
    <text evidence="7 8">Belongs to the SFT2 family.</text>
</comment>
<name>A0AAW1RQF3_9CHLO</name>
<dbReference type="Pfam" id="PF04178">
    <property type="entry name" value="Got1"/>
    <property type="match status" value="1"/>
</dbReference>
<evidence type="ECO:0000256" key="8">
    <source>
        <dbReference type="RuleBase" id="RU363111"/>
    </source>
</evidence>
<evidence type="ECO:0000256" key="4">
    <source>
        <dbReference type="ARBA" id="ARBA00022927"/>
    </source>
</evidence>
<dbReference type="InterPro" id="IPR011691">
    <property type="entry name" value="Vesicle_transpt_SFT2"/>
</dbReference>
<evidence type="ECO:0000313" key="10">
    <source>
        <dbReference type="Proteomes" id="UP001445335"/>
    </source>
</evidence>
<keyword evidence="6 8" id="KW-0472">Membrane</keyword>
<accession>A0AAW1RQF3</accession>
<evidence type="ECO:0000256" key="5">
    <source>
        <dbReference type="ARBA" id="ARBA00022989"/>
    </source>
</evidence>
<dbReference type="GO" id="GO:0015031">
    <property type="term" value="P:protein transport"/>
    <property type="evidence" value="ECO:0007669"/>
    <property type="project" value="UniProtKB-KW"/>
</dbReference>
<dbReference type="GO" id="GO:0005737">
    <property type="term" value="C:cytoplasm"/>
    <property type="evidence" value="ECO:0007669"/>
    <property type="project" value="UniProtKB-ARBA"/>
</dbReference>
<proteinExistence type="inferred from homology"/>
<keyword evidence="4 8" id="KW-0653">Protein transport</keyword>
<evidence type="ECO:0000256" key="6">
    <source>
        <dbReference type="ARBA" id="ARBA00023136"/>
    </source>
</evidence>
<comment type="function">
    <text evidence="8">May be involved in fusion of retrograde transport vesicles derived from an endocytic compartment with the Golgi complex.</text>
</comment>
<reference evidence="9 10" key="1">
    <citation type="journal article" date="2024" name="Nat. Commun.">
        <title>Phylogenomics reveals the evolutionary origins of lichenization in chlorophyte algae.</title>
        <authorList>
            <person name="Puginier C."/>
            <person name="Libourel C."/>
            <person name="Otte J."/>
            <person name="Skaloud P."/>
            <person name="Haon M."/>
            <person name="Grisel S."/>
            <person name="Petersen M."/>
            <person name="Berrin J.G."/>
            <person name="Delaux P.M."/>
            <person name="Dal Grande F."/>
            <person name="Keller J."/>
        </authorList>
    </citation>
    <scope>NUCLEOTIDE SEQUENCE [LARGE SCALE GENOMIC DNA]</scope>
    <source>
        <strain evidence="9 10">SAG 245.80</strain>
    </source>
</reference>
<comment type="caution">
    <text evidence="9">The sequence shown here is derived from an EMBL/GenBank/DDBJ whole genome shotgun (WGS) entry which is preliminary data.</text>
</comment>
<keyword evidence="3 8" id="KW-0812">Transmembrane</keyword>
<sequence>MASFWSNLFGQATSDNEPSASVLAEWNKYSTDTAGPSSARTQSDRLLGKMEEGGTHVQNFVSSSYTRLQTGAQGMGSSLGTTIQSVQMPSTTQFTYFFAMFAAGVVFLVLAFSIFLPVIILAPAKFALCFTLGSALCMAAFLMLKGWRTQLYHMFSAERLPFSVGYLGSMAGTLYAALVMHSYVMSLVCCAAQMVALLYYTLSYFPGGTMGVRFVLQLVYGACMQCFSGVRAAVFR</sequence>
<organism evidence="9 10">
    <name type="scientific">Elliptochloris bilobata</name>
    <dbReference type="NCBI Taxonomy" id="381761"/>
    <lineage>
        <taxon>Eukaryota</taxon>
        <taxon>Viridiplantae</taxon>
        <taxon>Chlorophyta</taxon>
        <taxon>core chlorophytes</taxon>
        <taxon>Trebouxiophyceae</taxon>
        <taxon>Trebouxiophyceae incertae sedis</taxon>
        <taxon>Elliptochloris clade</taxon>
        <taxon>Elliptochloris</taxon>
    </lineage>
</organism>
<keyword evidence="5 8" id="KW-1133">Transmembrane helix</keyword>
<keyword evidence="2 8" id="KW-0813">Transport</keyword>
<evidence type="ECO:0000256" key="3">
    <source>
        <dbReference type="ARBA" id="ARBA00022692"/>
    </source>
</evidence>
<dbReference type="GO" id="GO:0012505">
    <property type="term" value="C:endomembrane system"/>
    <property type="evidence" value="ECO:0007669"/>
    <property type="project" value="UniProtKB-ARBA"/>
</dbReference>
<evidence type="ECO:0000256" key="2">
    <source>
        <dbReference type="ARBA" id="ARBA00022448"/>
    </source>
</evidence>
<dbReference type="GO" id="GO:0016020">
    <property type="term" value="C:membrane"/>
    <property type="evidence" value="ECO:0007669"/>
    <property type="project" value="UniProtKB-SubCell"/>
</dbReference>
<keyword evidence="10" id="KW-1185">Reference proteome</keyword>
<dbReference type="EMBL" id="JALJOU010000027">
    <property type="protein sequence ID" value="KAK9835954.1"/>
    <property type="molecule type" value="Genomic_DNA"/>
</dbReference>
<dbReference type="Proteomes" id="UP001445335">
    <property type="component" value="Unassembled WGS sequence"/>
</dbReference>
<comment type="caution">
    <text evidence="8">Lacks conserved residue(s) required for the propagation of feature annotation.</text>
</comment>